<dbReference type="SUPFAM" id="SSF54506">
    <property type="entry name" value="Diaminopimelate epimerase-like"/>
    <property type="match status" value="1"/>
</dbReference>
<feature type="active site" evidence="3">
    <location>
        <position position="68"/>
    </location>
</feature>
<evidence type="ECO:0000313" key="5">
    <source>
        <dbReference type="EMBL" id="SEO24982.1"/>
    </source>
</evidence>
<dbReference type="PANTHER" id="PTHR13774">
    <property type="entry name" value="PHENAZINE BIOSYNTHESIS PROTEIN"/>
    <property type="match status" value="1"/>
</dbReference>
<dbReference type="Proteomes" id="UP000181951">
    <property type="component" value="Unassembled WGS sequence"/>
</dbReference>
<protein>
    <submittedName>
        <fullName evidence="5">Phenazine biosynthesis protein PhzF family</fullName>
    </submittedName>
</protein>
<dbReference type="GO" id="GO:0016853">
    <property type="term" value="F:isomerase activity"/>
    <property type="evidence" value="ECO:0007669"/>
    <property type="project" value="UniProtKB-KW"/>
</dbReference>
<reference evidence="5 6" key="1">
    <citation type="submission" date="2016-10" db="EMBL/GenBank/DDBJ databases">
        <authorList>
            <person name="de Groot N.N."/>
        </authorList>
    </citation>
    <scope>NUCLEOTIDE SEQUENCE [LARGE SCALE GENOMIC DNA]</scope>
    <source>
        <strain evidence="5 6">CGMCC 4.2026</strain>
    </source>
</reference>
<dbReference type="InterPro" id="IPR003719">
    <property type="entry name" value="Phenazine_PhzF-like"/>
</dbReference>
<dbReference type="RefSeq" id="WP_079176132.1">
    <property type="nucleotide sequence ID" value="NZ_FODD01000021.1"/>
</dbReference>
<dbReference type="PANTHER" id="PTHR13774:SF39">
    <property type="entry name" value="BIOSYNTHESIS PROTEIN, PUTATIVE-RELATED"/>
    <property type="match status" value="1"/>
</dbReference>
<gene>
    <name evidence="5" type="ORF">SAMN05216267_102124</name>
</gene>
<organism evidence="5 6">
    <name type="scientific">Actinacidiphila rubida</name>
    <dbReference type="NCBI Taxonomy" id="310780"/>
    <lineage>
        <taxon>Bacteria</taxon>
        <taxon>Bacillati</taxon>
        <taxon>Actinomycetota</taxon>
        <taxon>Actinomycetes</taxon>
        <taxon>Kitasatosporales</taxon>
        <taxon>Streptomycetaceae</taxon>
        <taxon>Actinacidiphila</taxon>
    </lineage>
</organism>
<dbReference type="AlphaFoldDB" id="A0A1H8N5Z8"/>
<proteinExistence type="inferred from homology"/>
<evidence type="ECO:0000256" key="4">
    <source>
        <dbReference type="SAM" id="MobiDB-lite"/>
    </source>
</evidence>
<accession>A0A1H8N5Z8</accession>
<dbReference type="Pfam" id="PF02567">
    <property type="entry name" value="PhzC-PhzF"/>
    <property type="match status" value="1"/>
</dbReference>
<evidence type="ECO:0000256" key="3">
    <source>
        <dbReference type="PIRSR" id="PIRSR016184-1"/>
    </source>
</evidence>
<dbReference type="NCBIfam" id="TIGR00654">
    <property type="entry name" value="PhzF_family"/>
    <property type="match status" value="1"/>
</dbReference>
<evidence type="ECO:0000256" key="1">
    <source>
        <dbReference type="ARBA" id="ARBA00008270"/>
    </source>
</evidence>
<evidence type="ECO:0000313" key="6">
    <source>
        <dbReference type="Proteomes" id="UP000181951"/>
    </source>
</evidence>
<dbReference type="GO" id="GO:0005737">
    <property type="term" value="C:cytoplasm"/>
    <property type="evidence" value="ECO:0007669"/>
    <property type="project" value="TreeGrafter"/>
</dbReference>
<sequence>MTTTPGTPASPGSSDSAGPATAPATAVLRYTAFSRDPAGGNPAGVVLDASGLDDAQMLAIAAEVGYSETAFVTSREERILDVKYFSAKAEVSFCGHATVATAVALSELLGPGDLLFRTVAGDVPVSVTAGDDGSGALRATLTSVEPHMEDASDATVDEALAALGWTRAELDPGLPPRIAYAGARHLVLAAATRERLAALDYDFERLAALMRSLDLTTLQLVWRESPEVYHVRDPFPVGGVVEDPATGAAALAFGAYLRALGPVPERLTLHQGDDMGRPGVLTVELRPGDPRVRVSGEAVPIA</sequence>
<dbReference type="PIRSF" id="PIRSF016184">
    <property type="entry name" value="PhzC_PhzF"/>
    <property type="match status" value="1"/>
</dbReference>
<comment type="similarity">
    <text evidence="1">Belongs to the PhzF family.</text>
</comment>
<dbReference type="Gene3D" id="3.10.310.10">
    <property type="entry name" value="Diaminopimelate Epimerase, Chain A, domain 1"/>
    <property type="match status" value="2"/>
</dbReference>
<evidence type="ECO:0000256" key="2">
    <source>
        <dbReference type="ARBA" id="ARBA00023235"/>
    </source>
</evidence>
<dbReference type="EMBL" id="FODD01000021">
    <property type="protein sequence ID" value="SEO24982.1"/>
    <property type="molecule type" value="Genomic_DNA"/>
</dbReference>
<keyword evidence="6" id="KW-1185">Reference proteome</keyword>
<keyword evidence="2" id="KW-0413">Isomerase</keyword>
<feature type="region of interest" description="Disordered" evidence="4">
    <location>
        <begin position="1"/>
        <end position="21"/>
    </location>
</feature>
<name>A0A1H8N5Z8_9ACTN</name>
<dbReference type="STRING" id="310780.SAMN05216267_102124"/>
<dbReference type="OrthoDB" id="9788221at2"/>